<sequence length="77" mass="8167">MGDADITHCTTPFRAMGSSNVFINGRPASRQGDYNTVHLLPCSCPPCCCPHSAPIAVGSRSVFVNYRMAGRLGDPIA</sequence>
<evidence type="ECO:0000313" key="1">
    <source>
        <dbReference type="EMBL" id="SVB78734.1"/>
    </source>
</evidence>
<dbReference type="Gene3D" id="2.60.200.60">
    <property type="match status" value="1"/>
</dbReference>
<gene>
    <name evidence="1" type="ORF">METZ01_LOCUS231588</name>
</gene>
<protein>
    <submittedName>
        <fullName evidence="1">Uncharacterized protein</fullName>
    </submittedName>
</protein>
<dbReference type="AlphaFoldDB" id="A0A382GV38"/>
<reference evidence="1" key="1">
    <citation type="submission" date="2018-05" db="EMBL/GenBank/DDBJ databases">
        <authorList>
            <person name="Lanie J.A."/>
            <person name="Ng W.-L."/>
            <person name="Kazmierczak K.M."/>
            <person name="Andrzejewski T.M."/>
            <person name="Davidsen T.M."/>
            <person name="Wayne K.J."/>
            <person name="Tettelin H."/>
            <person name="Glass J.I."/>
            <person name="Rusch D."/>
            <person name="Podicherti R."/>
            <person name="Tsui H.-C.T."/>
            <person name="Winkler M.E."/>
        </authorList>
    </citation>
    <scope>NUCLEOTIDE SEQUENCE</scope>
</reference>
<feature type="non-terminal residue" evidence="1">
    <location>
        <position position="77"/>
    </location>
</feature>
<proteinExistence type="predicted"/>
<organism evidence="1">
    <name type="scientific">marine metagenome</name>
    <dbReference type="NCBI Taxonomy" id="408172"/>
    <lineage>
        <taxon>unclassified sequences</taxon>
        <taxon>metagenomes</taxon>
        <taxon>ecological metagenomes</taxon>
    </lineage>
</organism>
<name>A0A382GV38_9ZZZZ</name>
<dbReference type="EMBL" id="UINC01057506">
    <property type="protein sequence ID" value="SVB78734.1"/>
    <property type="molecule type" value="Genomic_DNA"/>
</dbReference>
<accession>A0A382GV38</accession>